<dbReference type="GO" id="GO:0004519">
    <property type="term" value="F:endonuclease activity"/>
    <property type="evidence" value="ECO:0007669"/>
    <property type="project" value="UniProtKB-KW"/>
</dbReference>
<gene>
    <name evidence="3" type="ORF">QQ91_020555</name>
</gene>
<evidence type="ECO:0000313" key="3">
    <source>
        <dbReference type="EMBL" id="NEV69492.1"/>
    </source>
</evidence>
<reference evidence="3" key="2">
    <citation type="journal article" date="2015" name="Genome Announc.">
        <title>Draft Genome Sequence of Filamentous Marine Cyanobacterium Lyngbya confervoides Strain BDU141951.</title>
        <authorList>
            <person name="Chandrababunaidu M.M."/>
            <person name="Sen D."/>
            <person name="Tripathy S."/>
        </authorList>
    </citation>
    <scope>NUCLEOTIDE SEQUENCE</scope>
    <source>
        <strain evidence="3">BDU141951</strain>
    </source>
</reference>
<accession>A0A0C1V9Z0</accession>
<name>A0A0C1V9Z0_9CYAN</name>
<keyword evidence="3" id="KW-0378">Hydrolase</keyword>
<organism evidence="3">
    <name type="scientific">Lyngbya confervoides BDU141951</name>
    <dbReference type="NCBI Taxonomy" id="1574623"/>
    <lineage>
        <taxon>Bacteria</taxon>
        <taxon>Bacillati</taxon>
        <taxon>Cyanobacteriota</taxon>
        <taxon>Cyanophyceae</taxon>
        <taxon>Oscillatoriophycideae</taxon>
        <taxon>Oscillatoriales</taxon>
        <taxon>Microcoleaceae</taxon>
        <taxon>Lyngbya</taxon>
    </lineage>
</organism>
<dbReference type="PANTHER" id="PTHR33352:SF3">
    <property type="entry name" value="SLR1612 PROTEIN"/>
    <property type="match status" value="1"/>
</dbReference>
<evidence type="ECO:0000256" key="1">
    <source>
        <dbReference type="SAM" id="MobiDB-lite"/>
    </source>
</evidence>
<dbReference type="PANTHER" id="PTHR33352">
    <property type="entry name" value="SLR1095 PROTEIN"/>
    <property type="match status" value="1"/>
</dbReference>
<dbReference type="SUPFAM" id="SSF52980">
    <property type="entry name" value="Restriction endonuclease-like"/>
    <property type="match status" value="1"/>
</dbReference>
<keyword evidence="3" id="KW-0255">Endonuclease</keyword>
<dbReference type="InterPro" id="IPR011335">
    <property type="entry name" value="Restrct_endonuc-II-like"/>
</dbReference>
<reference evidence="3" key="3">
    <citation type="submission" date="2020-02" db="EMBL/GenBank/DDBJ databases">
        <authorList>
            <person name="Sarangi A.N."/>
            <person name="Ghosh S."/>
            <person name="Mukherjee M."/>
            <person name="Tripathy S."/>
        </authorList>
    </citation>
    <scope>NUCLEOTIDE SEQUENCE</scope>
    <source>
        <strain evidence="3">BDU141951</strain>
    </source>
</reference>
<evidence type="ECO:0000259" key="2">
    <source>
        <dbReference type="Pfam" id="PF05685"/>
    </source>
</evidence>
<sequence length="243" mass="27857">MVLQFDPRQCLPSSAELPDSDDTPVDNELQNLIPNLLEAILAMIWSERGDWFFGVDMGIYFNPSIPAVVPDGFLSLGVERFVGEGGRLSYVLWEEDNIPPILALEVVSKTYGGEYERKKKLYEDLGIEYYVVYLPDGSPRRKRQPLEIYQLIEGEYQQLAGNPVWLPKIGLGLGRERGTYLGREREWLYWYDETGQRLTTPEERIAQEAARANQATERAEQEKSRAERLAEKLRELGIDPESV</sequence>
<dbReference type="AlphaFoldDB" id="A0A0C1V9Z0"/>
<protein>
    <submittedName>
        <fullName evidence="3">Uma2 family endonuclease</fullName>
    </submittedName>
</protein>
<feature type="region of interest" description="Disordered" evidence="1">
    <location>
        <begin position="207"/>
        <end position="226"/>
    </location>
</feature>
<reference evidence="3" key="1">
    <citation type="submission" date="2014-11" db="EMBL/GenBank/DDBJ databases">
        <authorList>
            <person name="Malar M.C."/>
            <person name="Sen D."/>
            <person name="Tripathy S."/>
        </authorList>
    </citation>
    <scope>NUCLEOTIDE SEQUENCE</scope>
    <source>
        <strain evidence="3">BDU141951</strain>
    </source>
</reference>
<feature type="domain" description="Putative restriction endonuclease" evidence="2">
    <location>
        <begin position="31"/>
        <end position="161"/>
    </location>
</feature>
<comment type="caution">
    <text evidence="3">The sequence shown here is derived from an EMBL/GenBank/DDBJ whole genome shotgun (WGS) entry which is preliminary data.</text>
</comment>
<proteinExistence type="predicted"/>
<dbReference type="Pfam" id="PF05685">
    <property type="entry name" value="Uma2"/>
    <property type="match status" value="1"/>
</dbReference>
<keyword evidence="3" id="KW-0540">Nuclease</keyword>
<dbReference type="InterPro" id="IPR008538">
    <property type="entry name" value="Uma2"/>
</dbReference>
<dbReference type="EMBL" id="JTHE02000003">
    <property type="protein sequence ID" value="NEV69492.1"/>
    <property type="molecule type" value="Genomic_DNA"/>
</dbReference>
<feature type="compositionally biased region" description="Basic and acidic residues" evidence="1">
    <location>
        <begin position="217"/>
        <end position="226"/>
    </location>
</feature>